<accession>A0A915JQQ1</accession>
<sequence length="119" mass="13508">MPFFGSKKESKKEAIVNIRDRYEFRDVLGTGCGRMVRIPPGYGPGYPCYALGYSRHKVLHGYWGLRHHHYKPTKKYELKFKYLQGFVLNSTPHIFCQVEKGTGSIPGNSCSNSCIAECA</sequence>
<name>A0A915JQQ1_ROMCU</name>
<keyword evidence="1" id="KW-1185">Reference proteome</keyword>
<dbReference type="AlphaFoldDB" id="A0A915JQQ1"/>
<evidence type="ECO:0000313" key="2">
    <source>
        <dbReference type="WBParaSite" id="nRc.2.0.1.t28535-RA"/>
    </source>
</evidence>
<evidence type="ECO:0000313" key="1">
    <source>
        <dbReference type="Proteomes" id="UP000887565"/>
    </source>
</evidence>
<dbReference type="WBParaSite" id="nRc.2.0.1.t28535-RA">
    <property type="protein sequence ID" value="nRc.2.0.1.t28535-RA"/>
    <property type="gene ID" value="nRc.2.0.1.g28535"/>
</dbReference>
<reference evidence="2" key="1">
    <citation type="submission" date="2022-11" db="UniProtKB">
        <authorList>
            <consortium name="WormBaseParasite"/>
        </authorList>
    </citation>
    <scope>IDENTIFICATION</scope>
</reference>
<proteinExistence type="predicted"/>
<organism evidence="1 2">
    <name type="scientific">Romanomermis culicivorax</name>
    <name type="common">Nematode worm</name>
    <dbReference type="NCBI Taxonomy" id="13658"/>
    <lineage>
        <taxon>Eukaryota</taxon>
        <taxon>Metazoa</taxon>
        <taxon>Ecdysozoa</taxon>
        <taxon>Nematoda</taxon>
        <taxon>Enoplea</taxon>
        <taxon>Dorylaimia</taxon>
        <taxon>Mermithida</taxon>
        <taxon>Mermithoidea</taxon>
        <taxon>Mermithidae</taxon>
        <taxon>Romanomermis</taxon>
    </lineage>
</organism>
<dbReference type="Proteomes" id="UP000887565">
    <property type="component" value="Unplaced"/>
</dbReference>
<protein>
    <submittedName>
        <fullName evidence="2">Uncharacterized protein</fullName>
    </submittedName>
</protein>